<evidence type="ECO:0000313" key="2">
    <source>
        <dbReference type="Proteomes" id="UP000525432"/>
    </source>
</evidence>
<proteinExistence type="predicted"/>
<accession>A0A841VB57</accession>
<reference evidence="1 2" key="1">
    <citation type="submission" date="2020-07" db="EMBL/GenBank/DDBJ databases">
        <title>Genomes of two Microcystis aeruginosa (Cyanobacteria) strains from Florida (USA) with disparate toxicogenic potential.</title>
        <authorList>
            <person name="Lefler F.W."/>
            <person name="Barbosa M."/>
            <person name="Berthold D.E."/>
            <person name="Laughinghouse H.D. IV."/>
        </authorList>
    </citation>
    <scope>NUCLEOTIDE SEQUENCE [LARGE SCALE GENOMIC DNA]</scope>
    <source>
        <strain evidence="1 2">BLCCF158</strain>
    </source>
</reference>
<evidence type="ECO:0000313" key="1">
    <source>
        <dbReference type="EMBL" id="MBC1198369.1"/>
    </source>
</evidence>
<dbReference type="EMBL" id="JACEGC010000438">
    <property type="protein sequence ID" value="MBC1198369.1"/>
    <property type="molecule type" value="Genomic_DNA"/>
</dbReference>
<feature type="non-terminal residue" evidence="1">
    <location>
        <position position="30"/>
    </location>
</feature>
<name>A0A841VB57_MICAE</name>
<protein>
    <submittedName>
        <fullName evidence="1">Polyhydroxyalkanoate biosynthesis repressor PhaR</fullName>
    </submittedName>
</protein>
<dbReference type="AlphaFoldDB" id="A0A841VB57"/>
<gene>
    <name evidence="1" type="ORF">H0901_24900</name>
</gene>
<comment type="caution">
    <text evidence="1">The sequence shown here is derived from an EMBL/GenBank/DDBJ whole genome shotgun (WGS) entry which is preliminary data.</text>
</comment>
<sequence>MSNETVSYSLEAVLTRIESKIDKIDERLTK</sequence>
<dbReference type="Proteomes" id="UP000525432">
    <property type="component" value="Unassembled WGS sequence"/>
</dbReference>
<organism evidence="1 2">
    <name type="scientific">Microcystis aeruginosa BLCC-F158</name>
    <dbReference type="NCBI Taxonomy" id="2755316"/>
    <lineage>
        <taxon>Bacteria</taxon>
        <taxon>Bacillati</taxon>
        <taxon>Cyanobacteriota</taxon>
        <taxon>Cyanophyceae</taxon>
        <taxon>Oscillatoriophycideae</taxon>
        <taxon>Chroococcales</taxon>
        <taxon>Microcystaceae</taxon>
        <taxon>Microcystis</taxon>
    </lineage>
</organism>